<dbReference type="Pfam" id="PF11967">
    <property type="entry name" value="RecO_N"/>
    <property type="match status" value="1"/>
</dbReference>
<dbReference type="InterPro" id="IPR003717">
    <property type="entry name" value="RecO"/>
</dbReference>
<dbReference type="Gene3D" id="2.40.50.140">
    <property type="entry name" value="Nucleic acid-binding proteins"/>
    <property type="match status" value="1"/>
</dbReference>
<evidence type="ECO:0000259" key="4">
    <source>
        <dbReference type="Pfam" id="PF11967"/>
    </source>
</evidence>
<dbReference type="InterPro" id="IPR022572">
    <property type="entry name" value="DNA_rep/recomb_RecO_N"/>
</dbReference>
<dbReference type="PANTHER" id="PTHR33991">
    <property type="entry name" value="DNA REPAIR PROTEIN RECO"/>
    <property type="match status" value="1"/>
</dbReference>
<evidence type="ECO:0000256" key="1">
    <source>
        <dbReference type="ARBA" id="ARBA00022763"/>
    </source>
</evidence>
<evidence type="ECO:0000313" key="5">
    <source>
        <dbReference type="EMBL" id="UUD37064.1"/>
    </source>
</evidence>
<dbReference type="InterPro" id="IPR037278">
    <property type="entry name" value="ARFGAP/RecO"/>
</dbReference>
<reference evidence="5" key="1">
    <citation type="submission" date="2022-07" db="EMBL/GenBank/DDBJ databases">
        <title>Complete genome of Mycoplasma equigenitalium type strain T37.</title>
        <authorList>
            <person name="Spergser J."/>
        </authorList>
    </citation>
    <scope>NUCLEOTIDE SEQUENCE</scope>
    <source>
        <strain evidence="5">T37</strain>
    </source>
</reference>
<keyword evidence="1" id="KW-0227">DNA damage</keyword>
<dbReference type="SUPFAM" id="SSF50249">
    <property type="entry name" value="Nucleic acid-binding proteins"/>
    <property type="match status" value="1"/>
</dbReference>
<accession>A0ABY5J1E4</accession>
<keyword evidence="3" id="KW-0234">DNA repair</keyword>
<evidence type="ECO:0000256" key="3">
    <source>
        <dbReference type="ARBA" id="ARBA00023204"/>
    </source>
</evidence>
<proteinExistence type="predicted"/>
<dbReference type="RefSeq" id="WP_129722376.1">
    <property type="nucleotide sequence ID" value="NZ_CP101808.1"/>
</dbReference>
<feature type="domain" description="DNA replication/recombination mediator RecO N-terminal" evidence="4">
    <location>
        <begin position="1"/>
        <end position="77"/>
    </location>
</feature>
<dbReference type="NCBIfam" id="TIGR00613">
    <property type="entry name" value="reco"/>
    <property type="match status" value="1"/>
</dbReference>
<evidence type="ECO:0000313" key="6">
    <source>
        <dbReference type="Proteomes" id="UP001059576"/>
    </source>
</evidence>
<keyword evidence="6" id="KW-1185">Reference proteome</keyword>
<organism evidence="5 6">
    <name type="scientific">Mycoplasmopsis equigenitalium</name>
    <dbReference type="NCBI Taxonomy" id="114883"/>
    <lineage>
        <taxon>Bacteria</taxon>
        <taxon>Bacillati</taxon>
        <taxon>Mycoplasmatota</taxon>
        <taxon>Mycoplasmoidales</taxon>
        <taxon>Metamycoplasmataceae</taxon>
        <taxon>Mycoplasmopsis</taxon>
    </lineage>
</organism>
<name>A0ABY5J1E4_9BACT</name>
<evidence type="ECO:0000256" key="2">
    <source>
        <dbReference type="ARBA" id="ARBA00023172"/>
    </source>
</evidence>
<protein>
    <submittedName>
        <fullName evidence="5">DNA repair protein RecO</fullName>
    </submittedName>
</protein>
<dbReference type="Proteomes" id="UP001059576">
    <property type="component" value="Chromosome"/>
</dbReference>
<keyword evidence="2" id="KW-0233">DNA recombination</keyword>
<dbReference type="EMBL" id="CP101808">
    <property type="protein sequence ID" value="UUD37064.1"/>
    <property type="molecule type" value="Genomic_DNA"/>
</dbReference>
<dbReference type="PANTHER" id="PTHR33991:SF1">
    <property type="entry name" value="DNA REPAIR PROTEIN RECO"/>
    <property type="match status" value="1"/>
</dbReference>
<gene>
    <name evidence="5" type="primary">recO</name>
    <name evidence="5" type="ORF">NPA09_00600</name>
</gene>
<dbReference type="InterPro" id="IPR012340">
    <property type="entry name" value="NA-bd_OB-fold"/>
</dbReference>
<dbReference type="SUPFAM" id="SSF57863">
    <property type="entry name" value="ArfGap/RecO-like zinc finger"/>
    <property type="match status" value="1"/>
</dbReference>
<sequence length="222" mass="26238">MGLERKKGIVVDKIDYAEHDMIVTLLTNKRRLAFLANGIRKPQSKNATNLNLYAVVECEVFLATLTNKLSKLKKAVASTNFDYTNKYNLMINEDIAFIMRNSEYISNDFLEKYELFLSKIGDKHTNFWLAWLYANSIMMKPIKPAFNHCYICNSNQNLQYFSWHEGGMVCENHTTKHTSEKDLWLYYYLFTDIYKYLEMCSISDNNRILKEIKNFLFENGYR</sequence>